<name>A0A183SLC5_SCHSO</name>
<dbReference type="WBParaSite" id="SSLN_0000518601-mRNA-1">
    <property type="protein sequence ID" value="SSLN_0000518601-mRNA-1"/>
    <property type="gene ID" value="SSLN_0000518601"/>
</dbReference>
<accession>A0A183SLC5</accession>
<protein>
    <submittedName>
        <fullName evidence="2 4">Uncharacterized protein</fullName>
    </submittedName>
</protein>
<sequence length="236" mass="26612">MLRTRLTVIMRLRIPHPVQTWFTSIGGTSKRNPLLHRSDHTTADASASAQSNPAVLEAIQDLCYEIFAIPVATTEAVHIAQFVCGHIYEFAQSSQPSLQKMAMELLPTLIHVYLVMLVDHLFRVCRLAPVLPRSSVTADEWFQKILAQMPPSEAVSCMMWEWAHWLMGRRTRLRSLQHNLAPITHTPGFTKPGDMEEPSPPDFQSTGQPLDTQHIHWADGMVRCKRQIGSLPSPGF</sequence>
<dbReference type="AlphaFoldDB" id="A0A183SLC5"/>
<feature type="region of interest" description="Disordered" evidence="1">
    <location>
        <begin position="185"/>
        <end position="208"/>
    </location>
</feature>
<evidence type="ECO:0000313" key="3">
    <source>
        <dbReference type="Proteomes" id="UP000275846"/>
    </source>
</evidence>
<evidence type="ECO:0000313" key="4">
    <source>
        <dbReference type="WBParaSite" id="SSLN_0000518601-mRNA-1"/>
    </source>
</evidence>
<reference evidence="2 3" key="2">
    <citation type="submission" date="2018-11" db="EMBL/GenBank/DDBJ databases">
        <authorList>
            <consortium name="Pathogen Informatics"/>
        </authorList>
    </citation>
    <scope>NUCLEOTIDE SEQUENCE [LARGE SCALE GENOMIC DNA]</scope>
    <source>
        <strain evidence="2 3">NST_G2</strain>
    </source>
</reference>
<organism evidence="4">
    <name type="scientific">Schistocephalus solidus</name>
    <name type="common">Tapeworm</name>
    <dbReference type="NCBI Taxonomy" id="70667"/>
    <lineage>
        <taxon>Eukaryota</taxon>
        <taxon>Metazoa</taxon>
        <taxon>Spiralia</taxon>
        <taxon>Lophotrochozoa</taxon>
        <taxon>Platyhelminthes</taxon>
        <taxon>Cestoda</taxon>
        <taxon>Eucestoda</taxon>
        <taxon>Diphyllobothriidea</taxon>
        <taxon>Diphyllobothriidae</taxon>
        <taxon>Schistocephalus</taxon>
    </lineage>
</organism>
<keyword evidence="3" id="KW-1185">Reference proteome</keyword>
<dbReference type="OrthoDB" id="6276506at2759"/>
<evidence type="ECO:0000256" key="1">
    <source>
        <dbReference type="SAM" id="MobiDB-lite"/>
    </source>
</evidence>
<dbReference type="EMBL" id="UYSU01033089">
    <property type="protein sequence ID" value="VDL91408.1"/>
    <property type="molecule type" value="Genomic_DNA"/>
</dbReference>
<dbReference type="Proteomes" id="UP000275846">
    <property type="component" value="Unassembled WGS sequence"/>
</dbReference>
<gene>
    <name evidence="2" type="ORF">SSLN_LOCUS5023</name>
</gene>
<evidence type="ECO:0000313" key="2">
    <source>
        <dbReference type="EMBL" id="VDL91408.1"/>
    </source>
</evidence>
<proteinExistence type="predicted"/>
<reference evidence="4" key="1">
    <citation type="submission" date="2016-06" db="UniProtKB">
        <authorList>
            <consortium name="WormBaseParasite"/>
        </authorList>
    </citation>
    <scope>IDENTIFICATION</scope>
</reference>